<dbReference type="InterPro" id="IPR010499">
    <property type="entry name" value="AraC_E-bd"/>
</dbReference>
<keyword evidence="1 3" id="KW-0963">Cytoplasm</keyword>
<dbReference type="PANTHER" id="PTHR40055:SF2">
    <property type="entry name" value="DNA GYRASE INHIBITOR"/>
    <property type="match status" value="1"/>
</dbReference>
<dbReference type="SUPFAM" id="SSF55136">
    <property type="entry name" value="Probable bacterial effector-binding domain"/>
    <property type="match status" value="1"/>
</dbReference>
<sequence length="157" mass="18085">MGYNVKQLEKRRIAGFHLVGPWDEKVKQGFQQLLMWVENNQIQPLEWVCVYYDNPDEVPPEKLRCDVAITVDSAFKIPANSEGVITTDIPGGQYAVAHARVYNEEFEQCWDRFFDELLSDQSLQIAAGPCFEVYQNDGQSDGYWDIDMHIPVEPKVL</sequence>
<dbReference type="Proteomes" id="UP000198975">
    <property type="component" value="Unassembled WGS sequence"/>
</dbReference>
<dbReference type="PANTHER" id="PTHR40055">
    <property type="entry name" value="TRANSCRIPTIONAL REGULATOR YGIV-RELATED"/>
    <property type="match status" value="1"/>
</dbReference>
<comment type="subunit">
    <text evidence="3">Interacts with DNA gyrase.</text>
</comment>
<evidence type="ECO:0000256" key="1">
    <source>
        <dbReference type="ARBA" id="ARBA00022490"/>
    </source>
</evidence>
<reference evidence="6" key="1">
    <citation type="submission" date="2016-08" db="EMBL/GenBank/DDBJ databases">
        <authorList>
            <person name="Varghese N."/>
            <person name="Submissions Spin"/>
        </authorList>
    </citation>
    <scope>NUCLEOTIDE SEQUENCE [LARGE SCALE GENOMIC DNA]</scope>
    <source>
        <strain evidence="6">REICA_082</strain>
    </source>
</reference>
<evidence type="ECO:0000313" key="6">
    <source>
        <dbReference type="Proteomes" id="UP000198975"/>
    </source>
</evidence>
<protein>
    <recommendedName>
        <fullName evidence="3">DNA gyrase inhibitor</fullName>
    </recommendedName>
</protein>
<dbReference type="InterPro" id="IPR029442">
    <property type="entry name" value="GyrI-like"/>
</dbReference>
<keyword evidence="6" id="KW-1185">Reference proteome</keyword>
<gene>
    <name evidence="3" type="primary">sbmC</name>
    <name evidence="5" type="ORF">GA0061071_101151</name>
</gene>
<comment type="similarity">
    <text evidence="3">Belongs to the DNA gyrase inhibitor family.</text>
</comment>
<dbReference type="InterPro" id="IPR024911">
    <property type="entry name" value="SmbC"/>
</dbReference>
<feature type="domain" description="AraC effector-binding" evidence="4">
    <location>
        <begin position="1"/>
        <end position="153"/>
    </location>
</feature>
<evidence type="ECO:0000256" key="3">
    <source>
        <dbReference type="HAMAP-Rule" id="MF_01896"/>
    </source>
</evidence>
<dbReference type="GO" id="GO:0005737">
    <property type="term" value="C:cytoplasm"/>
    <property type="evidence" value="ECO:0007669"/>
    <property type="project" value="UniProtKB-SubCell"/>
</dbReference>
<name>A0A1C3YUK0_9ENTR</name>
<dbReference type="SMART" id="SM00871">
    <property type="entry name" value="AraC_E_bind"/>
    <property type="match status" value="1"/>
</dbReference>
<dbReference type="InterPro" id="IPR050908">
    <property type="entry name" value="SmbC-like"/>
</dbReference>
<dbReference type="OrthoDB" id="282744at2"/>
<dbReference type="EMBL" id="FMAY01000001">
    <property type="protein sequence ID" value="SCB73729.1"/>
    <property type="molecule type" value="Genomic_DNA"/>
</dbReference>
<dbReference type="GO" id="GO:0008657">
    <property type="term" value="F:DNA topoisomerase type II (double strand cut, ATP-hydrolyzing) inhibitor activity"/>
    <property type="evidence" value="ECO:0007669"/>
    <property type="project" value="UniProtKB-UniRule"/>
</dbReference>
<dbReference type="HAMAP" id="MF_01896">
    <property type="entry name" value="DNA_gyrase_inhibitor"/>
    <property type="match status" value="1"/>
</dbReference>
<dbReference type="InterPro" id="IPR011256">
    <property type="entry name" value="Reg_factor_effector_dom_sf"/>
</dbReference>
<dbReference type="AlphaFoldDB" id="A0A1C3YUK0"/>
<evidence type="ECO:0000256" key="2">
    <source>
        <dbReference type="ARBA" id="ARBA00023016"/>
    </source>
</evidence>
<comment type="function">
    <text evidence="3">Inhibits the supercoiling activity of DNA gyrase. Acts by inhibiting DNA gyrase at an early step, prior to (or at the step of) binding of DNA by the gyrase. It protects cells against toxins that target DNA gyrase, by inhibiting activity of these toxins and reducing the formation of lethal double-strand breaks in the cell.</text>
</comment>
<organism evidence="5 6">
    <name type="scientific">Kosakonia oryzendophytica</name>
    <dbReference type="NCBI Taxonomy" id="1005665"/>
    <lineage>
        <taxon>Bacteria</taxon>
        <taxon>Pseudomonadati</taxon>
        <taxon>Pseudomonadota</taxon>
        <taxon>Gammaproteobacteria</taxon>
        <taxon>Enterobacterales</taxon>
        <taxon>Enterobacteriaceae</taxon>
        <taxon>Kosakonia</taxon>
    </lineage>
</organism>
<keyword evidence="2 3" id="KW-0346">Stress response</keyword>
<accession>A0A1C3YUK0</accession>
<evidence type="ECO:0000259" key="4">
    <source>
        <dbReference type="SMART" id="SM00871"/>
    </source>
</evidence>
<proteinExistence type="inferred from homology"/>
<dbReference type="RefSeq" id="WP_061494146.1">
    <property type="nucleotide sequence ID" value="NZ_CP115659.1"/>
</dbReference>
<dbReference type="Gene3D" id="3.20.80.10">
    <property type="entry name" value="Regulatory factor, effector binding domain"/>
    <property type="match status" value="1"/>
</dbReference>
<comment type="subcellular location">
    <subcellularLocation>
        <location evidence="3">Cytoplasm</location>
    </subcellularLocation>
</comment>
<evidence type="ECO:0000313" key="5">
    <source>
        <dbReference type="EMBL" id="SCB73729.1"/>
    </source>
</evidence>
<dbReference type="NCBIfam" id="NF007451">
    <property type="entry name" value="PRK10016.1"/>
    <property type="match status" value="1"/>
</dbReference>
<dbReference type="Pfam" id="PF06445">
    <property type="entry name" value="GyrI-like"/>
    <property type="match status" value="1"/>
</dbReference>